<keyword evidence="6" id="KW-1185">Reference proteome</keyword>
<gene>
    <name evidence="5" type="ORF">GCM10009825_36850</name>
</gene>
<feature type="transmembrane region" description="Helical" evidence="3">
    <location>
        <begin position="93"/>
        <end position="115"/>
    </location>
</feature>
<dbReference type="Pfam" id="PF13490">
    <property type="entry name" value="zf-HC2"/>
    <property type="match status" value="1"/>
</dbReference>
<dbReference type="EMBL" id="BAAAQB010000041">
    <property type="protein sequence ID" value="GAA2144878.1"/>
    <property type="molecule type" value="Genomic_DNA"/>
</dbReference>
<keyword evidence="3" id="KW-0812">Transmembrane</keyword>
<evidence type="ECO:0000256" key="1">
    <source>
        <dbReference type="ARBA" id="ARBA00023015"/>
    </source>
</evidence>
<sequence length="241" mass="24819">MNHSGIDEYRSWDAAYVLGSLVPSERHEFEEHLSGCAGCRAAVAELAGLPSLLAALSPEEAQALGQTDSEKPAQRFLPALAKRTQQGRRRARLAVAGLVLGAAAASGAVTVAVTAPAPPAVQTQAASATALNFTPVAESTLVAKGTLTGQPWGTRIDWECTYTPSPADVASQAAPGGPRAREEYGLVVVDARGVITQVATWTATPGTPATPTATTAVRVADIRRVEIRAVSSGLTLLSASL</sequence>
<keyword evidence="3" id="KW-1133">Transmembrane helix</keyword>
<accession>A0ABN2ZNC2</accession>
<feature type="domain" description="Putative zinc-finger" evidence="4">
    <location>
        <begin position="15"/>
        <end position="40"/>
    </location>
</feature>
<evidence type="ECO:0000256" key="3">
    <source>
        <dbReference type="SAM" id="Phobius"/>
    </source>
</evidence>
<protein>
    <submittedName>
        <fullName evidence="5">Zf-HC2 domain-containing protein</fullName>
    </submittedName>
</protein>
<dbReference type="Proteomes" id="UP001500102">
    <property type="component" value="Unassembled WGS sequence"/>
</dbReference>
<evidence type="ECO:0000313" key="5">
    <source>
        <dbReference type="EMBL" id="GAA2144878.1"/>
    </source>
</evidence>
<dbReference type="RefSeq" id="WP_344367821.1">
    <property type="nucleotide sequence ID" value="NZ_BAAAQB010000041.1"/>
</dbReference>
<name>A0ABN2ZNC2_9MICC</name>
<evidence type="ECO:0000256" key="2">
    <source>
        <dbReference type="ARBA" id="ARBA00023163"/>
    </source>
</evidence>
<keyword evidence="1" id="KW-0805">Transcription regulation</keyword>
<proteinExistence type="predicted"/>
<dbReference type="InterPro" id="IPR027383">
    <property type="entry name" value="Znf_put"/>
</dbReference>
<evidence type="ECO:0000259" key="4">
    <source>
        <dbReference type="Pfam" id="PF13490"/>
    </source>
</evidence>
<keyword evidence="3" id="KW-0472">Membrane</keyword>
<evidence type="ECO:0000313" key="6">
    <source>
        <dbReference type="Proteomes" id="UP001500102"/>
    </source>
</evidence>
<dbReference type="InterPro" id="IPR041916">
    <property type="entry name" value="Anti_sigma_zinc_sf"/>
</dbReference>
<organism evidence="5 6">
    <name type="scientific">Arthrobacter humicola</name>
    <dbReference type="NCBI Taxonomy" id="409291"/>
    <lineage>
        <taxon>Bacteria</taxon>
        <taxon>Bacillati</taxon>
        <taxon>Actinomycetota</taxon>
        <taxon>Actinomycetes</taxon>
        <taxon>Micrococcales</taxon>
        <taxon>Micrococcaceae</taxon>
        <taxon>Arthrobacter</taxon>
    </lineage>
</organism>
<comment type="caution">
    <text evidence="5">The sequence shown here is derived from an EMBL/GenBank/DDBJ whole genome shotgun (WGS) entry which is preliminary data.</text>
</comment>
<dbReference type="Gene3D" id="1.10.10.1320">
    <property type="entry name" value="Anti-sigma factor, zinc-finger domain"/>
    <property type="match status" value="1"/>
</dbReference>
<reference evidence="5 6" key="1">
    <citation type="journal article" date="2019" name="Int. J. Syst. Evol. Microbiol.">
        <title>The Global Catalogue of Microorganisms (GCM) 10K type strain sequencing project: providing services to taxonomists for standard genome sequencing and annotation.</title>
        <authorList>
            <consortium name="The Broad Institute Genomics Platform"/>
            <consortium name="The Broad Institute Genome Sequencing Center for Infectious Disease"/>
            <person name="Wu L."/>
            <person name="Ma J."/>
        </authorList>
    </citation>
    <scope>NUCLEOTIDE SEQUENCE [LARGE SCALE GENOMIC DNA]</scope>
    <source>
        <strain evidence="5 6">JCM 15921</strain>
    </source>
</reference>
<keyword evidence="2" id="KW-0804">Transcription</keyword>